<organism evidence="2 3">
    <name type="scientific">Xanthoceras sorbifolium</name>
    <dbReference type="NCBI Taxonomy" id="99658"/>
    <lineage>
        <taxon>Eukaryota</taxon>
        <taxon>Viridiplantae</taxon>
        <taxon>Streptophyta</taxon>
        <taxon>Embryophyta</taxon>
        <taxon>Tracheophyta</taxon>
        <taxon>Spermatophyta</taxon>
        <taxon>Magnoliopsida</taxon>
        <taxon>eudicotyledons</taxon>
        <taxon>Gunneridae</taxon>
        <taxon>Pentapetalae</taxon>
        <taxon>rosids</taxon>
        <taxon>malvids</taxon>
        <taxon>Sapindales</taxon>
        <taxon>Sapindaceae</taxon>
        <taxon>Xanthoceroideae</taxon>
        <taxon>Xanthoceras</taxon>
    </lineage>
</organism>
<dbReference type="InterPro" id="IPR012337">
    <property type="entry name" value="RNaseH-like_sf"/>
</dbReference>
<dbReference type="InterPro" id="IPR044730">
    <property type="entry name" value="RNase_H-like_dom_plant"/>
</dbReference>
<keyword evidence="3" id="KW-1185">Reference proteome</keyword>
<evidence type="ECO:0000313" key="3">
    <source>
        <dbReference type="Proteomes" id="UP000827721"/>
    </source>
</evidence>
<protein>
    <recommendedName>
        <fullName evidence="1">RNase H type-1 domain-containing protein</fullName>
    </recommendedName>
</protein>
<dbReference type="EMBL" id="JAFEMO010000003">
    <property type="protein sequence ID" value="KAH7573911.1"/>
    <property type="molecule type" value="Genomic_DNA"/>
</dbReference>
<dbReference type="PANTHER" id="PTHR47074">
    <property type="entry name" value="BNAC02G40300D PROTEIN"/>
    <property type="match status" value="1"/>
</dbReference>
<gene>
    <name evidence="2" type="ORF">JRO89_XS03G0225700</name>
</gene>
<reference evidence="2 3" key="1">
    <citation type="submission" date="2021-02" db="EMBL/GenBank/DDBJ databases">
        <title>Plant Genome Project.</title>
        <authorList>
            <person name="Zhang R.-G."/>
        </authorList>
    </citation>
    <scope>NUCLEOTIDE SEQUENCE [LARGE SCALE GENOMIC DNA]</scope>
    <source>
        <tissue evidence="2">Leaves</tissue>
    </source>
</reference>
<accession>A0ABQ8IBH1</accession>
<proteinExistence type="predicted"/>
<evidence type="ECO:0000259" key="1">
    <source>
        <dbReference type="Pfam" id="PF13456"/>
    </source>
</evidence>
<dbReference type="Pfam" id="PF13456">
    <property type="entry name" value="RVT_3"/>
    <property type="match status" value="1"/>
</dbReference>
<dbReference type="PANTHER" id="PTHR47074:SF11">
    <property type="entry name" value="REVERSE TRANSCRIPTASE-LIKE PROTEIN"/>
    <property type="match status" value="1"/>
</dbReference>
<comment type="caution">
    <text evidence="2">The sequence shown here is derived from an EMBL/GenBank/DDBJ whole genome shotgun (WGS) entry which is preliminary data.</text>
</comment>
<feature type="domain" description="RNase H type-1" evidence="1">
    <location>
        <begin position="22"/>
        <end position="117"/>
    </location>
</feature>
<dbReference type="InterPro" id="IPR052929">
    <property type="entry name" value="RNase_H-like_EbsB-rel"/>
</dbReference>
<dbReference type="Proteomes" id="UP000827721">
    <property type="component" value="Unassembled WGS sequence"/>
</dbReference>
<evidence type="ECO:0000313" key="2">
    <source>
        <dbReference type="EMBL" id="KAH7573911.1"/>
    </source>
</evidence>
<dbReference type="SUPFAM" id="SSF53098">
    <property type="entry name" value="Ribonuclease H-like"/>
    <property type="match status" value="1"/>
</dbReference>
<dbReference type="CDD" id="cd06222">
    <property type="entry name" value="RNase_H_like"/>
    <property type="match status" value="1"/>
</dbReference>
<dbReference type="InterPro" id="IPR002156">
    <property type="entry name" value="RNaseH_domain"/>
</dbReference>
<name>A0ABQ8IBH1_9ROSI</name>
<sequence length="146" mass="15899">MGCRNESAPSEWSPPLSNLKLNTDAAVKMNVGHIRIGGTIRDVKGLIVAGFSKPLVGCFSGELGKFLAFREGLQLAKQRGLKMGWAKSDTVNIVSTVNSVDRNFGVYGVVVDDIKVLYSESSLGTVVDHYKHLMDLVLNAHHMLDQ</sequence>